<feature type="transmembrane region" description="Helical" evidence="1">
    <location>
        <begin position="69"/>
        <end position="94"/>
    </location>
</feature>
<evidence type="ECO:0000313" key="3">
    <source>
        <dbReference type="Proteomes" id="UP000429958"/>
    </source>
</evidence>
<dbReference type="InterPro" id="IPR011733">
    <property type="entry name" value="CHP02185_IM"/>
</dbReference>
<dbReference type="EMBL" id="VUMD01000027">
    <property type="protein sequence ID" value="MSS38484.1"/>
    <property type="molecule type" value="Genomic_DNA"/>
</dbReference>
<reference evidence="2 3" key="1">
    <citation type="submission" date="2019-08" db="EMBL/GenBank/DDBJ databases">
        <title>In-depth cultivation of the pig gut microbiome towards novel bacterial diversity and tailored functional studies.</title>
        <authorList>
            <person name="Wylensek D."/>
            <person name="Hitch T.C.A."/>
            <person name="Clavel T."/>
        </authorList>
    </citation>
    <scope>NUCLEOTIDE SEQUENCE [LARGE SCALE GENOMIC DNA]</scope>
    <source>
        <strain evidence="2 3">WCA-389-WT-23D1</strain>
    </source>
</reference>
<protein>
    <submittedName>
        <fullName evidence="2">MptD family putative ECF transporter S component</fullName>
    </submittedName>
</protein>
<keyword evidence="1" id="KW-1133">Transmembrane helix</keyword>
<organism evidence="2 3">
    <name type="scientific">Clostridium porci</name>
    <dbReference type="NCBI Taxonomy" id="2605778"/>
    <lineage>
        <taxon>Bacteria</taxon>
        <taxon>Bacillati</taxon>
        <taxon>Bacillota</taxon>
        <taxon>Clostridia</taxon>
        <taxon>Eubacteriales</taxon>
        <taxon>Clostridiaceae</taxon>
        <taxon>Clostridium</taxon>
    </lineage>
</organism>
<keyword evidence="1" id="KW-0472">Membrane</keyword>
<evidence type="ECO:0000256" key="1">
    <source>
        <dbReference type="SAM" id="Phobius"/>
    </source>
</evidence>
<feature type="transmembrane region" description="Helical" evidence="1">
    <location>
        <begin position="12"/>
        <end position="32"/>
    </location>
</feature>
<keyword evidence="1" id="KW-0812">Transmembrane</keyword>
<proteinExistence type="predicted"/>
<sequence length="202" mass="22234">MKSKFLNLKEFVLDIVLSCLMIGIGYLIMLPFAANMQLLYFLEPGLIGLVNGIVYVLMIRKCPKIGTQFIIAALYGTYMLIMGSAYAALYFYILAIVNELIVLGGGYQSKVRPAVPHILMWCLNAMGSTLNLFLFRESYVKIYMDLGMDETTAMSAVSQTAEFWCAPQNILLSLGVTAVLCVGGYLLGVKMLGKHFNPAGVV</sequence>
<dbReference type="Pfam" id="PF09605">
    <property type="entry name" value="Trep_Strep"/>
    <property type="match status" value="1"/>
</dbReference>
<feature type="transmembrane region" description="Helical" evidence="1">
    <location>
        <begin position="170"/>
        <end position="188"/>
    </location>
</feature>
<dbReference type="RefSeq" id="WP_154473887.1">
    <property type="nucleotide sequence ID" value="NZ_VUMD01000027.1"/>
</dbReference>
<feature type="transmembrane region" description="Helical" evidence="1">
    <location>
        <begin position="38"/>
        <end position="57"/>
    </location>
</feature>
<dbReference type="NCBIfam" id="TIGR02185">
    <property type="entry name" value="Trep_Strep"/>
    <property type="match status" value="1"/>
</dbReference>
<evidence type="ECO:0000313" key="2">
    <source>
        <dbReference type="EMBL" id="MSS38484.1"/>
    </source>
</evidence>
<keyword evidence="3" id="KW-1185">Reference proteome</keyword>
<accession>A0A7X2TDW4</accession>
<comment type="caution">
    <text evidence="2">The sequence shown here is derived from an EMBL/GenBank/DDBJ whole genome shotgun (WGS) entry which is preliminary data.</text>
</comment>
<dbReference type="AlphaFoldDB" id="A0A7X2TDW4"/>
<dbReference type="Proteomes" id="UP000429958">
    <property type="component" value="Unassembled WGS sequence"/>
</dbReference>
<gene>
    <name evidence="2" type="ORF">FYJ39_18685</name>
</gene>
<name>A0A7X2TDW4_9CLOT</name>
<feature type="transmembrane region" description="Helical" evidence="1">
    <location>
        <begin position="114"/>
        <end position="135"/>
    </location>
</feature>